<reference evidence="2 4" key="1">
    <citation type="submission" date="2014-04" db="EMBL/GenBank/DDBJ databases">
        <title>Genome assembly of Hyalangium minutum DSM 14724.</title>
        <authorList>
            <person name="Sharma G."/>
            <person name="Subramanian S."/>
        </authorList>
    </citation>
    <scope>NUCLEOTIDE SEQUENCE [LARGE SCALE GENOMIC DNA]</scope>
    <source>
        <strain evidence="2 4">DSM 14724</strain>
    </source>
</reference>
<evidence type="ECO:0000256" key="1">
    <source>
        <dbReference type="SAM" id="SignalP"/>
    </source>
</evidence>
<dbReference type="PANTHER" id="PTHR31118:SF12">
    <property type="entry name" value="CYCLASE-LIKE PROTEIN 2"/>
    <property type="match status" value="1"/>
</dbReference>
<dbReference type="Pfam" id="PF04199">
    <property type="entry name" value="Cyclase"/>
    <property type="match status" value="1"/>
</dbReference>
<dbReference type="GO" id="GO:0004061">
    <property type="term" value="F:arylformamidase activity"/>
    <property type="evidence" value="ECO:0007669"/>
    <property type="project" value="InterPro"/>
</dbReference>
<dbReference type="EMBL" id="JMCB01000008">
    <property type="protein sequence ID" value="KFE67388.1"/>
    <property type="molecule type" value="Genomic_DNA"/>
</dbReference>
<protein>
    <submittedName>
        <fullName evidence="3">Metal-dependent hydrolase</fullName>
    </submittedName>
</protein>
<keyword evidence="4" id="KW-1185">Reference proteome</keyword>
<dbReference type="OrthoDB" id="7067800at2"/>
<evidence type="ECO:0000313" key="3">
    <source>
        <dbReference type="EMBL" id="KFE67388.1"/>
    </source>
</evidence>
<dbReference type="InterPro" id="IPR007325">
    <property type="entry name" value="KFase/CYL"/>
</dbReference>
<name>A0A085WHY8_9BACT</name>
<dbReference type="SUPFAM" id="SSF102198">
    <property type="entry name" value="Putative cyclase"/>
    <property type="match status" value="1"/>
</dbReference>
<evidence type="ECO:0000313" key="4">
    <source>
        <dbReference type="Proteomes" id="UP000028725"/>
    </source>
</evidence>
<feature type="chain" id="PRO_5007379984" evidence="1">
    <location>
        <begin position="22"/>
        <end position="271"/>
    </location>
</feature>
<accession>A0A085WHY8</accession>
<organism evidence="2 4">
    <name type="scientific">Hyalangium minutum</name>
    <dbReference type="NCBI Taxonomy" id="394096"/>
    <lineage>
        <taxon>Bacteria</taxon>
        <taxon>Pseudomonadati</taxon>
        <taxon>Myxococcota</taxon>
        <taxon>Myxococcia</taxon>
        <taxon>Myxococcales</taxon>
        <taxon>Cystobacterineae</taxon>
        <taxon>Archangiaceae</taxon>
        <taxon>Hyalangium</taxon>
    </lineage>
</organism>
<comment type="caution">
    <text evidence="2">The sequence shown here is derived from an EMBL/GenBank/DDBJ whole genome shotgun (WGS) entry which is preliminary data.</text>
</comment>
<dbReference type="Proteomes" id="UP000028725">
    <property type="component" value="Unassembled WGS sequence"/>
</dbReference>
<keyword evidence="3" id="KW-0378">Hydrolase</keyword>
<dbReference type="PROSITE" id="PS51257">
    <property type="entry name" value="PROKAR_LIPOPROTEIN"/>
    <property type="match status" value="1"/>
</dbReference>
<dbReference type="PANTHER" id="PTHR31118">
    <property type="entry name" value="CYCLASE-LIKE PROTEIN 2"/>
    <property type="match status" value="1"/>
</dbReference>
<keyword evidence="1" id="KW-0732">Signal</keyword>
<sequence length="271" mass="28596">MKTVSGKLLPFPLALLLGACATPGASGHEPSGAGNPAWLAGARVVELSHPLTPEMPLFPGGTPLGVKVQGTVEHDGYYIRHFTIGEHSGTHVDAPAHFAPGAATVDQIPPETLMGPAAVVDVTAQAAQNPDYVVSPADIEAWEREHGPLQPQHLVLIRTGWAARWPDEKRYRNADAAGVLHFPGLSVATSQLLRQRKVRAVGIDTLSVDPGTNATFEEHRDFLAGGGYHMENLADLSMLPPVGAFLVVAPLSVKDGSGAPARVFAFLPSKE</sequence>
<dbReference type="Gene3D" id="3.50.30.50">
    <property type="entry name" value="Putative cyclase"/>
    <property type="match status" value="1"/>
</dbReference>
<dbReference type="RefSeq" id="WP_075306146.1">
    <property type="nucleotide sequence ID" value="NZ_JMCB01000008.1"/>
</dbReference>
<proteinExistence type="predicted"/>
<dbReference type="InterPro" id="IPR037175">
    <property type="entry name" value="KFase_sf"/>
</dbReference>
<dbReference type="GO" id="GO:0019441">
    <property type="term" value="P:L-tryptophan catabolic process to kynurenine"/>
    <property type="evidence" value="ECO:0007669"/>
    <property type="project" value="InterPro"/>
</dbReference>
<evidence type="ECO:0000313" key="2">
    <source>
        <dbReference type="EMBL" id="KFE67301.1"/>
    </source>
</evidence>
<gene>
    <name evidence="2" type="ORF">DB31_8654</name>
    <name evidence="3" type="ORF">DB31_8741</name>
</gene>
<feature type="signal peptide" evidence="1">
    <location>
        <begin position="1"/>
        <end position="21"/>
    </location>
</feature>
<dbReference type="STRING" id="394096.DB31_8654"/>
<dbReference type="AlphaFoldDB" id="A0A085WHY8"/>
<dbReference type="EMBL" id="JMCB01000008">
    <property type="protein sequence ID" value="KFE67301.1"/>
    <property type="molecule type" value="Genomic_DNA"/>
</dbReference>